<evidence type="ECO:0000313" key="4">
    <source>
        <dbReference type="Proteomes" id="UP000661649"/>
    </source>
</evidence>
<accession>A0ABR7PBS9</accession>
<sequence length="75" mass="7929">MRIKSMMKGMLAVVMAMSMAACSGAPAADQTFSESPSPAQTESTAATEQKTIVTEVSAETQTHIETIVALHRTDL</sequence>
<keyword evidence="2" id="KW-0732">Signal</keyword>
<organism evidence="3 4">
    <name type="scientific">Blautia stercoris</name>
    <dbReference type="NCBI Taxonomy" id="871664"/>
    <lineage>
        <taxon>Bacteria</taxon>
        <taxon>Bacillati</taxon>
        <taxon>Bacillota</taxon>
        <taxon>Clostridia</taxon>
        <taxon>Lachnospirales</taxon>
        <taxon>Lachnospiraceae</taxon>
        <taxon>Blautia</taxon>
    </lineage>
</organism>
<feature type="chain" id="PRO_5046736159" evidence="2">
    <location>
        <begin position="28"/>
        <end position="75"/>
    </location>
</feature>
<reference evidence="3 4" key="1">
    <citation type="submission" date="2020-08" db="EMBL/GenBank/DDBJ databases">
        <title>Genome public.</title>
        <authorList>
            <person name="Liu C."/>
            <person name="Sun Q."/>
        </authorList>
    </citation>
    <scope>NUCLEOTIDE SEQUENCE [LARGE SCALE GENOMIC DNA]</scope>
    <source>
        <strain evidence="3 4">3_YM_SP_D4_24.mj</strain>
    </source>
</reference>
<keyword evidence="4" id="KW-1185">Reference proteome</keyword>
<evidence type="ECO:0000313" key="3">
    <source>
        <dbReference type="EMBL" id="MBC8628852.1"/>
    </source>
</evidence>
<feature type="region of interest" description="Disordered" evidence="1">
    <location>
        <begin position="25"/>
        <end position="49"/>
    </location>
</feature>
<name>A0ABR7PBS9_9FIRM</name>
<evidence type="ECO:0000256" key="2">
    <source>
        <dbReference type="SAM" id="SignalP"/>
    </source>
</evidence>
<dbReference type="EMBL" id="JACRTP010000003">
    <property type="protein sequence ID" value="MBC8628852.1"/>
    <property type="molecule type" value="Genomic_DNA"/>
</dbReference>
<comment type="caution">
    <text evidence="3">The sequence shown here is derived from an EMBL/GenBank/DDBJ whole genome shotgun (WGS) entry which is preliminary data.</text>
</comment>
<feature type="signal peptide" evidence="2">
    <location>
        <begin position="1"/>
        <end position="27"/>
    </location>
</feature>
<dbReference type="Proteomes" id="UP000661649">
    <property type="component" value="Unassembled WGS sequence"/>
</dbReference>
<proteinExistence type="predicted"/>
<gene>
    <name evidence="3" type="ORF">H8712_09540</name>
</gene>
<dbReference type="PROSITE" id="PS51257">
    <property type="entry name" value="PROKAR_LIPOPROTEIN"/>
    <property type="match status" value="1"/>
</dbReference>
<feature type="compositionally biased region" description="Polar residues" evidence="1">
    <location>
        <begin position="30"/>
        <end position="49"/>
    </location>
</feature>
<dbReference type="RefSeq" id="WP_147325952.1">
    <property type="nucleotide sequence ID" value="NZ_JACRTP010000003.1"/>
</dbReference>
<evidence type="ECO:0000256" key="1">
    <source>
        <dbReference type="SAM" id="MobiDB-lite"/>
    </source>
</evidence>
<protein>
    <submittedName>
        <fullName evidence="3">Uncharacterized protein</fullName>
    </submittedName>
</protein>